<proteinExistence type="inferred from homology"/>
<feature type="domain" description="GW" evidence="8">
    <location>
        <begin position="332"/>
        <end position="410"/>
    </location>
</feature>
<dbReference type="PANTHER" id="PTHR33308:SF9">
    <property type="entry name" value="PEPTIDOGLYCAN HYDROLASE FLGJ"/>
    <property type="match status" value="1"/>
</dbReference>
<dbReference type="GO" id="GO:0009253">
    <property type="term" value="P:peptidoglycan catabolic process"/>
    <property type="evidence" value="ECO:0007669"/>
    <property type="project" value="InterPro"/>
</dbReference>
<accession>A0A1I5VCE5</accession>
<dbReference type="PROSITE" id="PS51780">
    <property type="entry name" value="GW"/>
    <property type="match status" value="9"/>
</dbReference>
<reference evidence="9 10" key="1">
    <citation type="submission" date="2016-10" db="EMBL/GenBank/DDBJ databases">
        <authorList>
            <person name="de Groot N.N."/>
        </authorList>
    </citation>
    <scope>NUCLEOTIDE SEQUENCE [LARGE SCALE GENOMIC DNA]</scope>
    <source>
        <strain evidence="9 10">DSM 20581</strain>
    </source>
</reference>
<evidence type="ECO:0000259" key="8">
    <source>
        <dbReference type="PROSITE" id="PS51780"/>
    </source>
</evidence>
<dbReference type="NCBIfam" id="NF033202">
    <property type="entry name" value="GW_glycos_SH3"/>
    <property type="match status" value="6"/>
</dbReference>
<evidence type="ECO:0000313" key="9">
    <source>
        <dbReference type="EMBL" id="SFQ05179.1"/>
    </source>
</evidence>
<feature type="domain" description="GW" evidence="8">
    <location>
        <begin position="651"/>
        <end position="728"/>
    </location>
</feature>
<dbReference type="SMART" id="SM00646">
    <property type="entry name" value="Ami_3"/>
    <property type="match status" value="1"/>
</dbReference>
<evidence type="ECO:0000256" key="1">
    <source>
        <dbReference type="ARBA" id="ARBA00004613"/>
    </source>
</evidence>
<dbReference type="InterPro" id="IPR002508">
    <property type="entry name" value="MurNAc-LAA_cat"/>
</dbReference>
<dbReference type="Pfam" id="PF01832">
    <property type="entry name" value="Glucosaminidase"/>
    <property type="match status" value="1"/>
</dbReference>
<keyword evidence="3" id="KW-0964">Secreted</keyword>
<dbReference type="Gene3D" id="1.10.530.10">
    <property type="match status" value="1"/>
</dbReference>
<organism evidence="9 10">
    <name type="scientific">Desemzia incerta</name>
    <dbReference type="NCBI Taxonomy" id="82801"/>
    <lineage>
        <taxon>Bacteria</taxon>
        <taxon>Bacillati</taxon>
        <taxon>Bacillota</taxon>
        <taxon>Bacilli</taxon>
        <taxon>Lactobacillales</taxon>
        <taxon>Carnobacteriaceae</taxon>
        <taxon>Desemzia</taxon>
    </lineage>
</organism>
<dbReference type="Gene3D" id="3.40.630.40">
    <property type="entry name" value="Zn-dependent exopeptidases"/>
    <property type="match status" value="1"/>
</dbReference>
<name>A0A1I5VCE5_9LACT</name>
<feature type="domain" description="GW" evidence="8">
    <location>
        <begin position="810"/>
        <end position="887"/>
    </location>
</feature>
<dbReference type="InterPro" id="IPR038200">
    <property type="entry name" value="GW_dom_sf"/>
</dbReference>
<dbReference type="OrthoDB" id="9763643at2"/>
<feature type="domain" description="GW" evidence="8">
    <location>
        <begin position="413"/>
        <end position="490"/>
    </location>
</feature>
<evidence type="ECO:0000256" key="5">
    <source>
        <dbReference type="ARBA" id="ARBA00022801"/>
    </source>
</evidence>
<comment type="similarity">
    <text evidence="2">Belongs to the glycosyl hydrolase 73 family.</text>
</comment>
<dbReference type="GO" id="GO:0004040">
    <property type="term" value="F:amidase activity"/>
    <property type="evidence" value="ECO:0007669"/>
    <property type="project" value="InterPro"/>
</dbReference>
<dbReference type="EMBL" id="FOXW01000001">
    <property type="protein sequence ID" value="SFQ05179.1"/>
    <property type="molecule type" value="Genomic_DNA"/>
</dbReference>
<sequence>MLKKAIQKVVIVSMVAGMISPIILSTGVSAVESKQWNTDVEQSIVEQNESESVESSEQSKSDTVQEDYINELEDVDSNENDIPNEPEKDAIKQQEPALEDLSESSEEVVGEYFSLDENREKAVEMMEQENQTFSTFSMKARTVSKTDAFINAISSYAVSIANEYKLYASVMIAQAALESAWGTSILAYAPNYNLFGIKAGTGEPYFTKYSKEYSEEKGWTVEKSNFKKYPSYKDTFVDYAKKLRNGPDWNRAQGSWEPKRYAGAWKENASTYQAATKALTGKYATDPDYHTKLNDLIQKYNLTQYDKVTSNNGEDKSLDEIASISYDEVKSTVNVKDYKAYITGDTDGIYTQPKGTVNSKVVADASQYFNKQVVVTEESTTVNGVTWAKITLNGKVLGWIDKKGITIYDIILSEKPINYVAKISRKTDGINSRPYGTQGYKMNAYSSKYYGKEVKIIKEAVTSRATWALITLNGKELGWIDKNGLSIEKVTSTKNVNYLASVNRKTDGINTKPWGTEGYQLVAMSSQYFGKEVKVTKEAVTPRATWALISIGGKELGWIDKAALTTKDVILSEKDINYSATINRKTDGINTKPWGTEGYQLVAMSSQYFGREVKITKEAVTPRATWALISVGGKELGWIDKAALNIEKITSINDISYTAVVASKTDGINTKPWGTEGYQLVSMSSEYLGSEVQVIKEAQTRRATWALITLKGKELGWIDKNGLETFDAILSEKTVNYVAKINRKTDGINTKPWGTNGYELVAMSSQYVGKEVKVTKEAVTPRATWALISVGGKELGWIDKAGLEVEKITSTKNINYQAKIKRANDGINTQPWGTEGYQLVAMASEYLGKEVKITKEAVTPRATWALISLNGKELGWIDKAGLEVEKITSTKNINYQAKIKRSNDGINTKPWGTEGYELVSMSSAYLGKEIKVIREAVTPRATWALISLNGKELGWIDKNGLDVEKITSQTNVADYKARIVRTNDGINTKPWGTEGYKTAYYSKDYFGAEITVKKEAKTRRATWALIAFNGKELGWIDKAALKKLDPNKKVVVIDAGHGGSDPGAQRVGVREKDLNLSVAKKVQSKLKAAGYEVIMTRTNDTFIALSERARIANISNADIFVSIHTNSFNGITSGIETFSYDLKGSAKNPIVANDRNRMLKSNTLSSYIQKSLISATSTPKEKNRGTKIANFHVLRETGMPAVLTEIGFIDNNSERNKMVTNSYQEKLANGITNGIKEYFRLVK</sequence>
<dbReference type="CDD" id="cd02696">
    <property type="entry name" value="MurNAc-LAA"/>
    <property type="match status" value="1"/>
</dbReference>
<dbReference type="InterPro" id="IPR025987">
    <property type="entry name" value="GW_dom"/>
</dbReference>
<feature type="compositionally biased region" description="Acidic residues" evidence="7">
    <location>
        <begin position="64"/>
        <end position="84"/>
    </location>
</feature>
<dbReference type="GO" id="GO:0005576">
    <property type="term" value="C:extracellular region"/>
    <property type="evidence" value="ECO:0007669"/>
    <property type="project" value="UniProtKB-SubCell"/>
</dbReference>
<keyword evidence="6" id="KW-0961">Cell wall biogenesis/degradation</keyword>
<dbReference type="Gene3D" id="2.30.30.170">
    <property type="match status" value="9"/>
</dbReference>
<evidence type="ECO:0000313" key="10">
    <source>
        <dbReference type="Proteomes" id="UP000199136"/>
    </source>
</evidence>
<dbReference type="AlphaFoldDB" id="A0A1I5VCE5"/>
<dbReference type="SUPFAM" id="SSF82057">
    <property type="entry name" value="Prokaryotic SH3-related domain"/>
    <property type="match status" value="9"/>
</dbReference>
<dbReference type="SUPFAM" id="SSF53187">
    <property type="entry name" value="Zn-dependent exopeptidases"/>
    <property type="match status" value="1"/>
</dbReference>
<feature type="domain" description="GW" evidence="8">
    <location>
        <begin position="889"/>
        <end position="966"/>
    </location>
</feature>
<feature type="domain" description="GW" evidence="8">
    <location>
        <begin position="731"/>
        <end position="808"/>
    </location>
</feature>
<dbReference type="GO" id="GO:0008745">
    <property type="term" value="F:N-acetylmuramoyl-L-alanine amidase activity"/>
    <property type="evidence" value="ECO:0007669"/>
    <property type="project" value="InterPro"/>
</dbReference>
<gene>
    <name evidence="9" type="ORF">SAMN04488506_0472</name>
</gene>
<evidence type="ECO:0000256" key="6">
    <source>
        <dbReference type="ARBA" id="ARBA00023316"/>
    </source>
</evidence>
<dbReference type="STRING" id="82801.SAMN04488506_0472"/>
<dbReference type="SMART" id="SM00047">
    <property type="entry name" value="LYZ2"/>
    <property type="match status" value="1"/>
</dbReference>
<dbReference type="Pfam" id="PF13457">
    <property type="entry name" value="GW"/>
    <property type="match status" value="9"/>
</dbReference>
<feature type="domain" description="GW" evidence="8">
    <location>
        <begin position="969"/>
        <end position="1046"/>
    </location>
</feature>
<dbReference type="GO" id="GO:0071555">
    <property type="term" value="P:cell wall organization"/>
    <property type="evidence" value="ECO:0007669"/>
    <property type="project" value="UniProtKB-KW"/>
</dbReference>
<protein>
    <submittedName>
        <fullName evidence="9">N-acetylmuramoyl-L-alanine amidase</fullName>
    </submittedName>
</protein>
<evidence type="ECO:0000256" key="2">
    <source>
        <dbReference type="ARBA" id="ARBA00010266"/>
    </source>
</evidence>
<dbReference type="Gene3D" id="4.10.80.30">
    <property type="entry name" value="DNA polymerase, domain 6"/>
    <property type="match status" value="1"/>
</dbReference>
<feature type="region of interest" description="Disordered" evidence="7">
    <location>
        <begin position="45"/>
        <end position="103"/>
    </location>
</feature>
<dbReference type="PANTHER" id="PTHR33308">
    <property type="entry name" value="PEPTIDOGLYCAN HYDROLASE FLGJ"/>
    <property type="match status" value="1"/>
</dbReference>
<feature type="domain" description="GW" evidence="8">
    <location>
        <begin position="572"/>
        <end position="649"/>
    </location>
</feature>
<dbReference type="Proteomes" id="UP000199136">
    <property type="component" value="Unassembled WGS sequence"/>
</dbReference>
<dbReference type="InterPro" id="IPR051056">
    <property type="entry name" value="Glycosyl_Hydrolase_73"/>
</dbReference>
<dbReference type="Pfam" id="PF01520">
    <property type="entry name" value="Amidase_3"/>
    <property type="match status" value="1"/>
</dbReference>
<comment type="subcellular location">
    <subcellularLocation>
        <location evidence="1">Secreted</location>
    </subcellularLocation>
</comment>
<dbReference type="RefSeq" id="WP_092479531.1">
    <property type="nucleotide sequence ID" value="NZ_FOXW01000001.1"/>
</dbReference>
<keyword evidence="10" id="KW-1185">Reference proteome</keyword>
<evidence type="ECO:0000256" key="7">
    <source>
        <dbReference type="SAM" id="MobiDB-lite"/>
    </source>
</evidence>
<evidence type="ECO:0000256" key="3">
    <source>
        <dbReference type="ARBA" id="ARBA00022525"/>
    </source>
</evidence>
<feature type="domain" description="GW" evidence="8">
    <location>
        <begin position="492"/>
        <end position="569"/>
    </location>
</feature>
<keyword evidence="4" id="KW-0732">Signal</keyword>
<dbReference type="InterPro" id="IPR002901">
    <property type="entry name" value="MGlyc_endo_b_GlcNAc-like_dom"/>
</dbReference>
<keyword evidence="5" id="KW-0378">Hydrolase</keyword>
<evidence type="ECO:0000256" key="4">
    <source>
        <dbReference type="ARBA" id="ARBA00022729"/>
    </source>
</evidence>